<reference evidence="4" key="1">
    <citation type="submission" date="2025-08" db="UniProtKB">
        <authorList>
            <consortium name="RefSeq"/>
        </authorList>
    </citation>
    <scope>IDENTIFICATION</scope>
    <source>
        <tissue evidence="4">Tongue muscle</tissue>
    </source>
</reference>
<evidence type="ECO:0000313" key="3">
    <source>
        <dbReference type="Proteomes" id="UP001652640"/>
    </source>
</evidence>
<name>A0ABM4HUU6_ODOVR</name>
<feature type="transmembrane region" description="Helical" evidence="2">
    <location>
        <begin position="65"/>
        <end position="87"/>
    </location>
</feature>
<sequence length="381" mass="42461">MLNPAVSLVEETFNKVPDMNLFIYVLLLSIWTNNCLDRQENNGSDTAAATPVEPRQRRIEAVQHLLLIFIIAIIIIISFILRCYYFIHYGCMSKKAYDAETQDKKEDITKAATSSKISFTESKSPTAGPGNLEKQSVLFSIDKSSGPSTPQKVSVPSNVEKLVRPSSQQNPSKPSNPKKVLGSVPQEKLHRTHSPKKAHRQSHAHKLVGQVSPSYAKKAIKPTWSSSLQCPVKPTKMSPPYPKSQSVPVQSSIPKLTKLQRYLNLKSLASEGRAEILSRPQPVKLCPYHKEKCLVCCAVSQPFTHISEENMKHVPVPLSSSKLKCFYKSSHKTEPKDNALYGDMNDSHLSTYSSDSESSREMTIMGNIKCKEAAYETSQNN</sequence>
<dbReference type="RefSeq" id="XP_070319346.1">
    <property type="nucleotide sequence ID" value="XM_070463245.1"/>
</dbReference>
<keyword evidence="2" id="KW-0472">Membrane</keyword>
<dbReference type="PANTHER" id="PTHR37340:SF1">
    <property type="entry name" value="GENE 7073-RELATED"/>
    <property type="match status" value="1"/>
</dbReference>
<evidence type="ECO:0000313" key="4">
    <source>
        <dbReference type="RefSeq" id="XP_070319346.1"/>
    </source>
</evidence>
<feature type="compositionally biased region" description="Basic residues" evidence="1">
    <location>
        <begin position="190"/>
        <end position="206"/>
    </location>
</feature>
<evidence type="ECO:0000256" key="1">
    <source>
        <dbReference type="SAM" id="MobiDB-lite"/>
    </source>
</evidence>
<keyword evidence="3" id="KW-1185">Reference proteome</keyword>
<feature type="compositionally biased region" description="Polar residues" evidence="1">
    <location>
        <begin position="111"/>
        <end position="125"/>
    </location>
</feature>
<dbReference type="PANTHER" id="PTHR37340">
    <property type="entry name" value="GENE 7073-RELATED"/>
    <property type="match status" value="1"/>
</dbReference>
<keyword evidence="2" id="KW-0812">Transmembrane</keyword>
<dbReference type="GeneID" id="139033739"/>
<feature type="compositionally biased region" description="Low complexity" evidence="1">
    <location>
        <begin position="165"/>
        <end position="179"/>
    </location>
</feature>
<feature type="compositionally biased region" description="Polar residues" evidence="1">
    <location>
        <begin position="133"/>
        <end position="157"/>
    </location>
</feature>
<proteinExistence type="predicted"/>
<feature type="region of interest" description="Disordered" evidence="1">
    <location>
        <begin position="111"/>
        <end position="206"/>
    </location>
</feature>
<dbReference type="InterPro" id="IPR038873">
    <property type="entry name" value="CXorf66"/>
</dbReference>
<keyword evidence="2" id="KW-1133">Transmembrane helix</keyword>
<accession>A0ABM4HUU6</accession>
<dbReference type="Proteomes" id="UP001652640">
    <property type="component" value="Unplaced"/>
</dbReference>
<organism evidence="3 4">
    <name type="scientific">Odocoileus virginianus</name>
    <name type="common">White-tailed deer</name>
    <dbReference type="NCBI Taxonomy" id="9874"/>
    <lineage>
        <taxon>Eukaryota</taxon>
        <taxon>Metazoa</taxon>
        <taxon>Chordata</taxon>
        <taxon>Craniata</taxon>
        <taxon>Vertebrata</taxon>
        <taxon>Euteleostomi</taxon>
        <taxon>Mammalia</taxon>
        <taxon>Eutheria</taxon>
        <taxon>Laurasiatheria</taxon>
        <taxon>Artiodactyla</taxon>
        <taxon>Ruminantia</taxon>
        <taxon>Pecora</taxon>
        <taxon>Cervidae</taxon>
        <taxon>Odocoileinae</taxon>
        <taxon>Odocoileus</taxon>
    </lineage>
</organism>
<protein>
    <submittedName>
        <fullName evidence="4">Uncharacterized protein CXorf66 homolog</fullName>
    </submittedName>
</protein>
<gene>
    <name evidence="4" type="primary">LOC139033739</name>
</gene>
<evidence type="ECO:0000256" key="2">
    <source>
        <dbReference type="SAM" id="Phobius"/>
    </source>
</evidence>